<protein>
    <submittedName>
        <fullName evidence="2">17879_t:CDS:1</fullName>
    </submittedName>
</protein>
<accession>A0A9N9FWF7</accession>
<dbReference type="Proteomes" id="UP000789405">
    <property type="component" value="Unassembled WGS sequence"/>
</dbReference>
<organism evidence="2 3">
    <name type="scientific">Dentiscutata erythropus</name>
    <dbReference type="NCBI Taxonomy" id="1348616"/>
    <lineage>
        <taxon>Eukaryota</taxon>
        <taxon>Fungi</taxon>
        <taxon>Fungi incertae sedis</taxon>
        <taxon>Mucoromycota</taxon>
        <taxon>Glomeromycotina</taxon>
        <taxon>Glomeromycetes</taxon>
        <taxon>Diversisporales</taxon>
        <taxon>Gigasporaceae</taxon>
        <taxon>Dentiscutata</taxon>
    </lineage>
</organism>
<evidence type="ECO:0000313" key="2">
    <source>
        <dbReference type="EMBL" id="CAG8560912.1"/>
    </source>
</evidence>
<name>A0A9N9FWF7_9GLOM</name>
<evidence type="ECO:0000256" key="1">
    <source>
        <dbReference type="SAM" id="MobiDB-lite"/>
    </source>
</evidence>
<evidence type="ECO:0000313" key="3">
    <source>
        <dbReference type="Proteomes" id="UP000789405"/>
    </source>
</evidence>
<comment type="caution">
    <text evidence="2">The sequence shown here is derived from an EMBL/GenBank/DDBJ whole genome shotgun (WGS) entry which is preliminary data.</text>
</comment>
<dbReference type="EMBL" id="CAJVPY010002449">
    <property type="protein sequence ID" value="CAG8560912.1"/>
    <property type="molecule type" value="Genomic_DNA"/>
</dbReference>
<proteinExistence type="predicted"/>
<gene>
    <name evidence="2" type="ORF">DERYTH_LOCUS5731</name>
</gene>
<keyword evidence="3" id="KW-1185">Reference proteome</keyword>
<dbReference type="AlphaFoldDB" id="A0A9N9FWF7"/>
<sequence length="125" mass="14657">MILEYWCKVGCFLSCKAKLTKSVQEAELYENFDFETDCIKSTLRQRKNRKKESDEKCQEHLSNDQNRRLRKKATETAEEREERLARDCKRKRRKAGTSVNLRQESELPVIAVTINQNVESIATVS</sequence>
<feature type="compositionally biased region" description="Basic and acidic residues" evidence="1">
    <location>
        <begin position="51"/>
        <end position="87"/>
    </location>
</feature>
<feature type="region of interest" description="Disordered" evidence="1">
    <location>
        <begin position="49"/>
        <end position="99"/>
    </location>
</feature>
<dbReference type="OrthoDB" id="2487997at2759"/>
<reference evidence="2" key="1">
    <citation type="submission" date="2021-06" db="EMBL/GenBank/DDBJ databases">
        <authorList>
            <person name="Kallberg Y."/>
            <person name="Tangrot J."/>
            <person name="Rosling A."/>
        </authorList>
    </citation>
    <scope>NUCLEOTIDE SEQUENCE</scope>
    <source>
        <strain evidence="2">MA453B</strain>
    </source>
</reference>